<dbReference type="Pfam" id="PF07705">
    <property type="entry name" value="CARDB"/>
    <property type="match status" value="1"/>
</dbReference>
<proteinExistence type="predicted"/>
<gene>
    <name evidence="7" type="ORF">A3L09_05765</name>
</gene>
<reference evidence="7 8" key="1">
    <citation type="submission" date="2016-03" db="EMBL/GenBank/DDBJ databases">
        <title>Complete genome sequence of Thermococcus profundus strain DT5432.</title>
        <authorList>
            <person name="Oger P.M."/>
        </authorList>
    </citation>
    <scope>NUCLEOTIDE SEQUENCE [LARGE SCALE GENOMIC DNA]</scope>
    <source>
        <strain evidence="7 8">DT 5432</strain>
    </source>
</reference>
<dbReference type="InterPro" id="IPR038490">
    <property type="entry name" value="Gingipain_propep_sf"/>
</dbReference>
<protein>
    <recommendedName>
        <fullName evidence="6">Carbohydrate-binding/sugar hydrolysis domain-containing protein</fullName>
    </recommendedName>
</protein>
<evidence type="ECO:0000256" key="1">
    <source>
        <dbReference type="ARBA" id="ARBA00004906"/>
    </source>
</evidence>
<dbReference type="InterPro" id="IPR007742">
    <property type="entry name" value="NosD_dom"/>
</dbReference>
<evidence type="ECO:0000256" key="3">
    <source>
        <dbReference type="ARBA" id="ARBA00022786"/>
    </source>
</evidence>
<dbReference type="OrthoDB" id="36243at2157"/>
<feature type="compositionally biased region" description="Low complexity" evidence="4">
    <location>
        <begin position="1986"/>
        <end position="2019"/>
    </location>
</feature>
<evidence type="ECO:0000313" key="7">
    <source>
        <dbReference type="EMBL" id="ASJ02794.1"/>
    </source>
</evidence>
<dbReference type="Pfam" id="PF01364">
    <property type="entry name" value="Peptidase_C25"/>
    <property type="match status" value="1"/>
</dbReference>
<dbReference type="Gene3D" id="2.160.20.10">
    <property type="entry name" value="Single-stranded right-handed beta-helix, Pectin lyase-like"/>
    <property type="match status" value="2"/>
</dbReference>
<name>A0A2Z2MFV9_THEPR</name>
<accession>A0A2Z2MFV9</accession>
<feature type="region of interest" description="Disordered" evidence="4">
    <location>
        <begin position="1979"/>
        <end position="2026"/>
    </location>
</feature>
<evidence type="ECO:0000313" key="8">
    <source>
        <dbReference type="Proteomes" id="UP000250179"/>
    </source>
</evidence>
<dbReference type="KEGG" id="tprf:A3L09_05765"/>
<dbReference type="RefSeq" id="WP_088858050.1">
    <property type="nucleotide sequence ID" value="NZ_CP014862.1"/>
</dbReference>
<dbReference type="EMBL" id="CP014862">
    <property type="protein sequence ID" value="ASJ02794.1"/>
    <property type="molecule type" value="Genomic_DNA"/>
</dbReference>
<dbReference type="PANTHER" id="PTHR22990">
    <property type="entry name" value="F-BOX ONLY PROTEIN"/>
    <property type="match status" value="1"/>
</dbReference>
<dbReference type="Gene3D" id="2.60.40.3800">
    <property type="match status" value="1"/>
</dbReference>
<keyword evidence="5" id="KW-0472">Membrane</keyword>
<feature type="domain" description="Carbohydrate-binding/sugar hydrolysis" evidence="6">
    <location>
        <begin position="214"/>
        <end position="353"/>
    </location>
</feature>
<dbReference type="SUPFAM" id="SSF51126">
    <property type="entry name" value="Pectin lyase-like"/>
    <property type="match status" value="1"/>
</dbReference>
<dbReference type="Gene3D" id="2.60.40.10">
    <property type="entry name" value="Immunoglobulins"/>
    <property type="match status" value="1"/>
</dbReference>
<evidence type="ECO:0000256" key="2">
    <source>
        <dbReference type="ARBA" id="ARBA00022737"/>
    </source>
</evidence>
<dbReference type="InterPro" id="IPR013783">
    <property type="entry name" value="Ig-like_fold"/>
</dbReference>
<keyword evidence="3" id="KW-0833">Ubl conjugation pathway</keyword>
<keyword evidence="5" id="KW-1133">Transmembrane helix</keyword>
<dbReference type="InterPro" id="IPR011050">
    <property type="entry name" value="Pectin_lyase_fold/virulence"/>
</dbReference>
<dbReference type="InterPro" id="IPR011635">
    <property type="entry name" value="CARDB"/>
</dbReference>
<sequence>MRREKFVSCLFLVIVLASSLQVLNYDRAGAFPVVHNVNTGEIFQSIQEAIDDPETKDGHVIELDPGNYRESVVVSKGVIIRSASGNPEDVIIETSEPGVPVFRITHDNAAIKAVTLTGAKKSGTYAVVVEKKVYNCQIINVRIFSSYGGIYLDEGGANHRVAMGYFESVAIPVTLNSVSTTEVSMNFMKGPDRGVVLLSSSRNSITNNTITDPIYNGILLRDGSAVNDVSGNAISGSQGDGIMLYASHNNTIESNNLTQNVRGLEIVGGSQGNIVRDNFITGNDLGVYIADTNGNLLYNNYLSNGQNARDMGENYWNTTKRDGPNIVGGPYIGGNYWSDYGGVDKDGDGIGDTEVPHISGGGVRTGDWLPLVKTRPEGGLPDLIVTDIWKEGGKLWFQVRNVGDGDSGPFDVALLLNGEPVKTLSVEGLKAGEFRDGSFDLPECHEGVLNVGVWADSGGKVHEGDEENNARLEEWKCDEEPPRIVGLKVVEVGRDYAVIFVGTSEESRVKVKYSPDTLPSEVVDDELKEKHVIRLEGLQSGTLYWFIAEVSDGSGNSAVSEKAFFKTLPVPDGEKPTVEHLTLPMRPGKPLRAYVSDNTGVDRVEFYVDGRLVGVDYSPGNFSMMYLTPGILGMAGIGGENYYTEHEVMVRVCDISGLCDNITEVWRPSYDVQSVEVEVVSPPDRYTMSTIQANSTGSVEVSVYAAEYELSMRDCPSSELGQLMCLNSPGELIPHPVDSLTLYIFGPEDYEVKRVFYPHTDEDTTFTYEWDVRNLEPGLYLIAAMANSTNGESYFSRAVTVEIASPRKEYSFHQEVRRVGNYFNVTLSVRNTGEVPIRLNEITETLKGFQAVVKDGAGYTMRGRYYVEGQYEEVTFSFNNTILEPGEMARASYLAVPILYSHTVYRGIGVPVVVEVDGDLETFHPSQTVRGEGGLEGIYDAAINAMRQSDYLIVTNPENLYYTNENTSNVQKVFSAMAELATLRNGVIGYLGGGGKIRKDVKKALIAIGDPNGDGKGDIVIYHPDSGKLVVHSLLGGEESAELAKGAGGLALHDLDDDGKDEIILAGEYGFVKVYGKERVRDKNGNQKEKYVEESYSPNTRAEGQADVACGYVYGSTIFDVYPTCAVLDGSHVYLITSSLQEPIRLLSGEHDIGTDRGKRVFFADVGGDKGDSLLVLLSTGELREYYIIADSLELRRTIQVPYSDDNGYATGDIDGDGMDEFVVFDAENNKIEVYTMDGLEEEVPFYFGTTHEISIGSGSMATPISAYVGSVIMGGIRIGNVLPGRGEEIIFPSSDGEWLEFHTWDELQNFEPLSFTLIQEWSNYLTDGWLDHGYLVIVGETEIVPALKASYNPIWLDWGRVKVIRTTDVPYANTEGDVLDPELIVARFPGNKAGDILKGMENAIAVARGECSFDRSHALILSGWPESRGGGSDHIDFYETSLAVYRALRDQGTNVAILRSTQYPDEEVNSRKVSHREDVVNAFFTIARERDIIHLEGHGNWNVIDDLYVSDFSGRAEPFGGTCPFVYAESCLTGDYTKGKSVAEAFLQAGAAVYLGSTELVWSAPWTARAKRLYRKWDSGESIGMALRELKREMGGWELEDDTDMVWVLEMHLYGDPKLGLGVSTPEERRNSGTPKSLELQTPEYSIERTDEGDVMSIEDGSYVEVPGNPLLPYYTYTLNVPAGSRVTSVRLVEKEVRERVPLNPAIARIGRLGGEATSNSTTVNLTLPDYRWRIIENPDGSTTLVIKVFPVKYNELTGEATIYGSHRFEISYVETGVRLESLVLSGERIKRGDTIKAGLILTNRERDDVVLTARIRKASDNSVAFEAPARLLEGFGGVGRFSMEFGTEGLEGGEYYVEMEVRDKGGNVLDRKTAYFSVSFAELVVSLYPAGELSPGEEFTGVMEITNVGDLPVSGSAHITSSEGEELVRNVTVMPGQRVTVEGTFTAGKEWANLTGYVLYDGTMSEPAYFSLSFAKPEEEKPPETTTTAPSSTSSPSPSPTSSSTTPPEESPSTTPGTPGPTIPGGMMRIAALLLGALVLFAILLKRR</sequence>
<keyword evidence="8" id="KW-1185">Reference proteome</keyword>
<keyword evidence="5" id="KW-0812">Transmembrane</keyword>
<dbReference type="GO" id="GO:0006508">
    <property type="term" value="P:proteolysis"/>
    <property type="evidence" value="ECO:0007669"/>
    <property type="project" value="InterPro"/>
</dbReference>
<dbReference type="InterPro" id="IPR006626">
    <property type="entry name" value="PbH1"/>
</dbReference>
<dbReference type="SUPFAM" id="SSF69318">
    <property type="entry name" value="Integrin alpha N-terminal domain"/>
    <property type="match status" value="1"/>
</dbReference>
<evidence type="ECO:0000259" key="6">
    <source>
        <dbReference type="SMART" id="SM00722"/>
    </source>
</evidence>
<dbReference type="InterPro" id="IPR028994">
    <property type="entry name" value="Integrin_alpha_N"/>
</dbReference>
<dbReference type="InterPro" id="IPR006633">
    <property type="entry name" value="Carb-bd_sugar_hydrolysis-dom"/>
</dbReference>
<organism evidence="7 8">
    <name type="scientific">Thermococcus profundus</name>
    <dbReference type="NCBI Taxonomy" id="49899"/>
    <lineage>
        <taxon>Archaea</taxon>
        <taxon>Methanobacteriati</taxon>
        <taxon>Methanobacteriota</taxon>
        <taxon>Thermococci</taxon>
        <taxon>Thermococcales</taxon>
        <taxon>Thermococcaceae</taxon>
        <taxon>Thermococcus</taxon>
    </lineage>
</organism>
<dbReference type="PANTHER" id="PTHR22990:SF15">
    <property type="entry name" value="F-BOX ONLY PROTEIN 10"/>
    <property type="match status" value="1"/>
</dbReference>
<dbReference type="Proteomes" id="UP000250179">
    <property type="component" value="Chromosome"/>
</dbReference>
<dbReference type="NCBIfam" id="TIGR03804">
    <property type="entry name" value="para_beta_helix"/>
    <property type="match status" value="2"/>
</dbReference>
<dbReference type="Pfam" id="PF05048">
    <property type="entry name" value="NosD"/>
    <property type="match status" value="1"/>
</dbReference>
<dbReference type="GeneID" id="33319902"/>
<dbReference type="SMART" id="SM00722">
    <property type="entry name" value="CASH"/>
    <property type="match status" value="1"/>
</dbReference>
<dbReference type="GO" id="GO:0008234">
    <property type="term" value="F:cysteine-type peptidase activity"/>
    <property type="evidence" value="ECO:0007669"/>
    <property type="project" value="InterPro"/>
</dbReference>
<evidence type="ECO:0000256" key="5">
    <source>
        <dbReference type="SAM" id="Phobius"/>
    </source>
</evidence>
<dbReference type="Gene3D" id="3.40.50.1460">
    <property type="match status" value="1"/>
</dbReference>
<dbReference type="SMART" id="SM00710">
    <property type="entry name" value="PbH1"/>
    <property type="match status" value="5"/>
</dbReference>
<dbReference type="InterPro" id="IPR022441">
    <property type="entry name" value="Para_beta_helix_rpt-2"/>
</dbReference>
<dbReference type="InterPro" id="IPR001769">
    <property type="entry name" value="Gingipain"/>
</dbReference>
<evidence type="ECO:0000256" key="4">
    <source>
        <dbReference type="SAM" id="MobiDB-lite"/>
    </source>
</evidence>
<dbReference type="InterPro" id="IPR012334">
    <property type="entry name" value="Pectin_lyas_fold"/>
</dbReference>
<keyword evidence="2" id="KW-0677">Repeat</keyword>
<feature type="transmembrane region" description="Helical" evidence="5">
    <location>
        <begin position="2028"/>
        <end position="2047"/>
    </location>
</feature>
<comment type="pathway">
    <text evidence="1">Protein modification; protein ubiquitination.</text>
</comment>
<dbReference type="InterPro" id="IPR051550">
    <property type="entry name" value="SCF-Subunits/Alg-Epimerases"/>
</dbReference>